<organism evidence="1 2">
    <name type="scientific">Candida maltosa (strain Xu316)</name>
    <name type="common">Yeast</name>
    <dbReference type="NCBI Taxonomy" id="1245528"/>
    <lineage>
        <taxon>Eukaryota</taxon>
        <taxon>Fungi</taxon>
        <taxon>Dikarya</taxon>
        <taxon>Ascomycota</taxon>
        <taxon>Saccharomycotina</taxon>
        <taxon>Pichiomycetes</taxon>
        <taxon>Debaryomycetaceae</taxon>
        <taxon>Candida/Lodderomyces clade</taxon>
        <taxon>Candida</taxon>
    </lineage>
</organism>
<dbReference type="STRING" id="1245528.M3J076"/>
<name>M3J076_CANMX</name>
<gene>
    <name evidence="1" type="ORF">G210_5123</name>
</gene>
<protein>
    <recommendedName>
        <fullName evidence="3">Cell wall protein</fullName>
    </recommendedName>
</protein>
<feature type="non-terminal residue" evidence="1">
    <location>
        <position position="1"/>
    </location>
</feature>
<proteinExistence type="predicted"/>
<dbReference type="Proteomes" id="UP000011777">
    <property type="component" value="Unassembled WGS sequence"/>
</dbReference>
<comment type="caution">
    <text evidence="1">The sequence shown here is derived from an EMBL/GenBank/DDBJ whole genome shotgun (WGS) entry which is preliminary data.</text>
</comment>
<sequence length="178" mass="18719">TSVLSQASASSSGELSEYTTTFTTTNSDGSVETDTGVVVVTTDSNGSLTTSTSVLPTGPIFCKRDDPNCISSEYTSTWTTTNSNGEVVTESGIFEVTTNSEGSLYTITISTFPQESAASTPTEYTTTWTTTNSNGEVETESGVVSQSGSYLTTLATFPQLITPTTTLYTTEYVTTCPN</sequence>
<evidence type="ECO:0000313" key="2">
    <source>
        <dbReference type="Proteomes" id="UP000011777"/>
    </source>
</evidence>
<keyword evidence="2" id="KW-1185">Reference proteome</keyword>
<accession>M3J076</accession>
<dbReference type="HOGENOM" id="CLU_1514062_0_0_1"/>
<dbReference type="OrthoDB" id="4026764at2759"/>
<dbReference type="Pfam" id="PF15789">
    <property type="entry name" value="Hyr1"/>
    <property type="match status" value="4"/>
</dbReference>
<dbReference type="AlphaFoldDB" id="M3J076"/>
<evidence type="ECO:0008006" key="3">
    <source>
        <dbReference type="Google" id="ProtNLM"/>
    </source>
</evidence>
<evidence type="ECO:0000313" key="1">
    <source>
        <dbReference type="EMBL" id="EMG45263.1"/>
    </source>
</evidence>
<dbReference type="InterPro" id="IPR031573">
    <property type="entry name" value="Cell_wall_rpt"/>
</dbReference>
<reference evidence="1 2" key="1">
    <citation type="submission" date="2013-02" db="EMBL/GenBank/DDBJ databases">
        <title>Genome sequence of Candida maltosa Xu316, a potential industrial strain for xylitol and ethanol production.</title>
        <authorList>
            <person name="Yu J."/>
            <person name="Wang Q."/>
            <person name="Geng X."/>
            <person name="Bao W."/>
            <person name="He P."/>
            <person name="Cai J."/>
        </authorList>
    </citation>
    <scope>NUCLEOTIDE SEQUENCE [LARGE SCALE GENOMIC DNA]</scope>
    <source>
        <strain evidence="2">Xu316</strain>
    </source>
</reference>
<dbReference type="EMBL" id="AOGT01002832">
    <property type="protein sequence ID" value="EMG45263.1"/>
    <property type="molecule type" value="Genomic_DNA"/>
</dbReference>
<feature type="non-terminal residue" evidence="1">
    <location>
        <position position="178"/>
    </location>
</feature>